<dbReference type="Pfam" id="PF00254">
    <property type="entry name" value="FKBP_C"/>
    <property type="match status" value="1"/>
</dbReference>
<keyword evidence="6" id="KW-0143">Chaperone</keyword>
<evidence type="ECO:0000313" key="12">
    <source>
        <dbReference type="EMBL" id="ASF47423.1"/>
    </source>
</evidence>
<evidence type="ECO:0000256" key="4">
    <source>
        <dbReference type="ARBA" id="ARBA00022490"/>
    </source>
</evidence>
<dbReference type="InterPro" id="IPR046357">
    <property type="entry name" value="PPIase_dom_sf"/>
</dbReference>
<comment type="catalytic activity">
    <reaction evidence="1 9 10">
        <text>[protein]-peptidylproline (omega=180) = [protein]-peptidylproline (omega=0)</text>
        <dbReference type="Rhea" id="RHEA:16237"/>
        <dbReference type="Rhea" id="RHEA-COMP:10747"/>
        <dbReference type="Rhea" id="RHEA-COMP:10748"/>
        <dbReference type="ChEBI" id="CHEBI:83833"/>
        <dbReference type="ChEBI" id="CHEBI:83834"/>
        <dbReference type="EC" id="5.2.1.8"/>
    </reaction>
</comment>
<evidence type="ECO:0000256" key="8">
    <source>
        <dbReference type="ARBA" id="ARBA00037071"/>
    </source>
</evidence>
<evidence type="ECO:0000313" key="13">
    <source>
        <dbReference type="EMBL" id="POZ52412.1"/>
    </source>
</evidence>
<dbReference type="RefSeq" id="WP_088620295.1">
    <property type="nucleotide sequence ID" value="NZ_CP022129.1"/>
</dbReference>
<evidence type="ECO:0000256" key="10">
    <source>
        <dbReference type="RuleBase" id="RU003915"/>
    </source>
</evidence>
<dbReference type="PROSITE" id="PS50059">
    <property type="entry name" value="FKBP_PPIASE"/>
    <property type="match status" value="1"/>
</dbReference>
<dbReference type="PANTHER" id="PTHR47861">
    <property type="entry name" value="FKBP-TYPE PEPTIDYL-PROLYL CIS-TRANS ISOMERASE SLYD"/>
    <property type="match status" value="1"/>
</dbReference>
<feature type="domain" description="PPIase FKBP-type" evidence="11">
    <location>
        <begin position="6"/>
        <end position="80"/>
    </location>
</feature>
<evidence type="ECO:0000256" key="7">
    <source>
        <dbReference type="ARBA" id="ARBA00023235"/>
    </source>
</evidence>
<dbReference type="EC" id="5.2.1.8" evidence="10"/>
<dbReference type="EMBL" id="CP022129">
    <property type="protein sequence ID" value="ASF47423.1"/>
    <property type="molecule type" value="Genomic_DNA"/>
</dbReference>
<dbReference type="AlphaFoldDB" id="A0A1Z4C1L7"/>
<name>A0A1Z4C1L7_9GAMM</name>
<dbReference type="Proteomes" id="UP000197019">
    <property type="component" value="Chromosome"/>
</dbReference>
<organism evidence="12 14">
    <name type="scientific">Methylovulum psychrotolerans</name>
    <dbReference type="NCBI Taxonomy" id="1704499"/>
    <lineage>
        <taxon>Bacteria</taxon>
        <taxon>Pseudomonadati</taxon>
        <taxon>Pseudomonadota</taxon>
        <taxon>Gammaproteobacteria</taxon>
        <taxon>Methylococcales</taxon>
        <taxon>Methylococcaceae</taxon>
        <taxon>Methylovulum</taxon>
    </lineage>
</organism>
<comment type="similarity">
    <text evidence="3 10">Belongs to the FKBP-type PPIase family.</text>
</comment>
<comment type="function">
    <text evidence="8">Also involved in hydrogenase metallocenter assembly, probably by participating in the nickel insertion step. This function in hydrogenase biosynthesis requires chaperone activity and the presence of the metal-binding domain, but not PPIase activity.</text>
</comment>
<dbReference type="EMBL" id="PGFZ01000003">
    <property type="protein sequence ID" value="POZ52412.1"/>
    <property type="molecule type" value="Genomic_DNA"/>
</dbReference>
<protein>
    <recommendedName>
        <fullName evidence="10">Peptidyl-prolyl cis-trans isomerase</fullName>
        <ecNumber evidence="10">5.2.1.8</ecNumber>
    </recommendedName>
</protein>
<proteinExistence type="inferred from homology"/>
<dbReference type="OrthoDB" id="9808891at2"/>
<evidence type="ECO:0000256" key="6">
    <source>
        <dbReference type="ARBA" id="ARBA00023186"/>
    </source>
</evidence>
<dbReference type="Gene3D" id="3.10.50.40">
    <property type="match status" value="1"/>
</dbReference>
<reference evidence="13 15" key="2">
    <citation type="submission" date="2017-11" db="EMBL/GenBank/DDBJ databases">
        <title>Draft Genome Sequence of Methylobacter psychrotolerans Sph1T, an Obligate Methanotroph from Low-Temperature Environments.</title>
        <authorList>
            <person name="Oshkin I.Y."/>
            <person name="Miroshnikov K."/>
            <person name="Belova S.E."/>
            <person name="Korzhenkov A."/>
            <person name="Toshchakov S.V."/>
            <person name="Dedysh S.N."/>
        </authorList>
    </citation>
    <scope>NUCLEOTIDE SEQUENCE [LARGE SCALE GENOMIC DNA]</scope>
    <source>
        <strain evidence="13 15">Sph1</strain>
    </source>
</reference>
<dbReference type="GO" id="GO:0003755">
    <property type="term" value="F:peptidyl-prolyl cis-trans isomerase activity"/>
    <property type="evidence" value="ECO:0007669"/>
    <property type="project" value="UniProtKB-UniRule"/>
</dbReference>
<comment type="subcellular location">
    <subcellularLocation>
        <location evidence="2">Cytoplasm</location>
    </subcellularLocation>
</comment>
<reference evidence="12 14" key="1">
    <citation type="submission" date="2017-06" db="EMBL/GenBank/DDBJ databases">
        <title>Genome Sequencing of the methanotroph Methylovulum psychrotolerants str. HV10-M2 isolated from a high-altitude environment.</title>
        <authorList>
            <person name="Mateos-Rivera A."/>
        </authorList>
    </citation>
    <scope>NUCLEOTIDE SEQUENCE [LARGE SCALE GENOMIC DNA]</scope>
    <source>
        <strain evidence="12 14">HV10_M2</strain>
    </source>
</reference>
<evidence type="ECO:0000313" key="15">
    <source>
        <dbReference type="Proteomes" id="UP000237423"/>
    </source>
</evidence>
<dbReference type="PANTHER" id="PTHR47861:SF3">
    <property type="entry name" value="FKBP-TYPE PEPTIDYL-PROLYL CIS-TRANS ISOMERASE SLYD"/>
    <property type="match status" value="1"/>
</dbReference>
<dbReference type="SUPFAM" id="SSF54534">
    <property type="entry name" value="FKBP-like"/>
    <property type="match status" value="1"/>
</dbReference>
<accession>A0A1Z4C1L7</accession>
<keyword evidence="5 9" id="KW-0697">Rotamase</keyword>
<dbReference type="GO" id="GO:0042026">
    <property type="term" value="P:protein refolding"/>
    <property type="evidence" value="ECO:0007669"/>
    <property type="project" value="UniProtKB-ARBA"/>
</dbReference>
<evidence type="ECO:0000256" key="1">
    <source>
        <dbReference type="ARBA" id="ARBA00000971"/>
    </source>
</evidence>
<evidence type="ECO:0000313" key="14">
    <source>
        <dbReference type="Proteomes" id="UP000197019"/>
    </source>
</evidence>
<gene>
    <name evidence="13" type="ORF">AADEFJLK_01894</name>
    <name evidence="12" type="ORF">CEK71_15895</name>
</gene>
<evidence type="ECO:0000256" key="9">
    <source>
        <dbReference type="PROSITE-ProRule" id="PRU00277"/>
    </source>
</evidence>
<dbReference type="KEGG" id="mpsy:CEK71_15895"/>
<keyword evidence="14" id="KW-1185">Reference proteome</keyword>
<keyword evidence="7 9" id="KW-0413">Isomerase</keyword>
<keyword evidence="4" id="KW-0963">Cytoplasm</keyword>
<sequence length="159" mass="16985">MQVADNMAVSIHYTLTNDEGEVIDSSADGEPLVYLHGGGNIISGLEQAMQGKAVGDTFKVRIEAENAYGEFEEDRVQVIPRAMFEGIDTVEVGMQFHADVSAGPGIVTVVQVEGDDITIDGNHPLAGMALIFDVEVMDVRPASHEEMAHGHIHGAGCDH</sequence>
<evidence type="ECO:0000259" key="11">
    <source>
        <dbReference type="PROSITE" id="PS50059"/>
    </source>
</evidence>
<dbReference type="Proteomes" id="UP000237423">
    <property type="component" value="Unassembled WGS sequence"/>
</dbReference>
<dbReference type="InterPro" id="IPR001179">
    <property type="entry name" value="PPIase_FKBP_dom"/>
</dbReference>
<evidence type="ECO:0000256" key="5">
    <source>
        <dbReference type="ARBA" id="ARBA00023110"/>
    </source>
</evidence>
<evidence type="ECO:0000256" key="2">
    <source>
        <dbReference type="ARBA" id="ARBA00004496"/>
    </source>
</evidence>
<evidence type="ECO:0000256" key="3">
    <source>
        <dbReference type="ARBA" id="ARBA00006577"/>
    </source>
</evidence>
<dbReference type="GO" id="GO:0005737">
    <property type="term" value="C:cytoplasm"/>
    <property type="evidence" value="ECO:0007669"/>
    <property type="project" value="UniProtKB-SubCell"/>
</dbReference>